<dbReference type="PANTHER" id="PTHR42832:SF3">
    <property type="entry name" value="L-GLUTAMINE--4-(METHYLSULFANYL)-2-OXOBUTANOATE AMINOTRANSFERASE"/>
    <property type="match status" value="1"/>
</dbReference>
<protein>
    <submittedName>
        <fullName evidence="5">Pyridoxal phosphate-dependent aminotransferase</fullName>
    </submittedName>
</protein>
<evidence type="ECO:0000259" key="4">
    <source>
        <dbReference type="Pfam" id="PF00155"/>
    </source>
</evidence>
<dbReference type="Pfam" id="PF00155">
    <property type="entry name" value="Aminotran_1_2"/>
    <property type="match status" value="1"/>
</dbReference>
<dbReference type="GO" id="GO:0008483">
    <property type="term" value="F:transaminase activity"/>
    <property type="evidence" value="ECO:0007669"/>
    <property type="project" value="UniProtKB-KW"/>
</dbReference>
<evidence type="ECO:0000256" key="3">
    <source>
        <dbReference type="ARBA" id="ARBA00022679"/>
    </source>
</evidence>
<keyword evidence="2 5" id="KW-0032">Aminotransferase</keyword>
<feature type="domain" description="Aminotransferase class I/classII large" evidence="4">
    <location>
        <begin position="34"/>
        <end position="384"/>
    </location>
</feature>
<name>A0ABZ2N847_9BACI</name>
<evidence type="ECO:0000313" key="5">
    <source>
        <dbReference type="EMBL" id="WXB93767.1"/>
    </source>
</evidence>
<dbReference type="Gene3D" id="3.40.640.10">
    <property type="entry name" value="Type I PLP-dependent aspartate aminotransferase-like (Major domain)"/>
    <property type="match status" value="1"/>
</dbReference>
<keyword evidence="3" id="KW-0808">Transferase</keyword>
<dbReference type="Proteomes" id="UP001387364">
    <property type="component" value="Chromosome"/>
</dbReference>
<dbReference type="InterPro" id="IPR015422">
    <property type="entry name" value="PyrdxlP-dep_Trfase_small"/>
</dbReference>
<accession>A0ABZ2N847</accession>
<dbReference type="NCBIfam" id="NF005977">
    <property type="entry name" value="PRK08068.1"/>
    <property type="match status" value="1"/>
</dbReference>
<evidence type="ECO:0000256" key="2">
    <source>
        <dbReference type="ARBA" id="ARBA00022576"/>
    </source>
</evidence>
<proteinExistence type="predicted"/>
<sequence>MKDFEQSKLLQALPDQFFAKLGQKVADAMKEGRDVINLGQGSPDQPPPNHVINALQQAAENPVNHKYSPFKGFPYVKEACAQFYKREYGVDVDPETEIALLFGGKAGLVELPQVLLNPGDVALVPDPGYPDYWSGIALSGAEMYTMPLTEENRYLPRYEEIPGDVLKRAKLLFINYPNNPTGAMADEAFFEETIAFANKHNLCVVHDFAYGAIGFDDNKPVSFLQVEGAKEIGLEIYTMSKTYNMAGWRVGFAVGNPSVVAALELLQDHLHCSLFGGIQEATAAALLGEQQGVKEQEEMYEKRRNLLIDGLNRIGWKVEAPEGSFFSWLKVPEGYTSEQFSERLLNEANVVVAPGVGFGKYGEGYVRAGLVVSEDKILEAIERIDRLKIFENRVDSFS</sequence>
<comment type="cofactor">
    <cofactor evidence="1">
        <name>pyridoxal 5'-phosphate</name>
        <dbReference type="ChEBI" id="CHEBI:597326"/>
    </cofactor>
</comment>
<dbReference type="CDD" id="cd00609">
    <property type="entry name" value="AAT_like"/>
    <property type="match status" value="1"/>
</dbReference>
<gene>
    <name evidence="5" type="ORF">WDJ61_03710</name>
</gene>
<keyword evidence="6" id="KW-1185">Reference proteome</keyword>
<dbReference type="SUPFAM" id="SSF53383">
    <property type="entry name" value="PLP-dependent transferases"/>
    <property type="match status" value="1"/>
</dbReference>
<evidence type="ECO:0000313" key="6">
    <source>
        <dbReference type="Proteomes" id="UP001387364"/>
    </source>
</evidence>
<dbReference type="InterPro" id="IPR015424">
    <property type="entry name" value="PyrdxlP-dep_Trfase"/>
</dbReference>
<dbReference type="PANTHER" id="PTHR42832">
    <property type="entry name" value="AMINO ACID AMINOTRANSFERASE"/>
    <property type="match status" value="1"/>
</dbReference>
<dbReference type="InterPro" id="IPR015421">
    <property type="entry name" value="PyrdxlP-dep_Trfase_major"/>
</dbReference>
<dbReference type="RefSeq" id="WP_338753250.1">
    <property type="nucleotide sequence ID" value="NZ_CP147404.1"/>
</dbReference>
<evidence type="ECO:0000256" key="1">
    <source>
        <dbReference type="ARBA" id="ARBA00001933"/>
    </source>
</evidence>
<dbReference type="InterPro" id="IPR004839">
    <property type="entry name" value="Aminotransferase_I/II_large"/>
</dbReference>
<dbReference type="InterPro" id="IPR050881">
    <property type="entry name" value="LL-DAP_aminotransferase"/>
</dbReference>
<organism evidence="5 6">
    <name type="scientific">Bacillus kandeliae</name>
    <dbReference type="NCBI Taxonomy" id="3129297"/>
    <lineage>
        <taxon>Bacteria</taxon>
        <taxon>Bacillati</taxon>
        <taxon>Bacillota</taxon>
        <taxon>Bacilli</taxon>
        <taxon>Bacillales</taxon>
        <taxon>Bacillaceae</taxon>
        <taxon>Bacillus</taxon>
    </lineage>
</organism>
<reference evidence="5 6" key="1">
    <citation type="submission" date="2024-02" db="EMBL/GenBank/DDBJ databases">
        <title>Seven novel Bacillus-like species.</title>
        <authorList>
            <person name="Liu G."/>
        </authorList>
    </citation>
    <scope>NUCLEOTIDE SEQUENCE [LARGE SCALE GENOMIC DNA]</scope>
    <source>
        <strain evidence="5 6">FJAT-52991</strain>
    </source>
</reference>
<dbReference type="Gene3D" id="3.90.1150.10">
    <property type="entry name" value="Aspartate Aminotransferase, domain 1"/>
    <property type="match status" value="1"/>
</dbReference>
<dbReference type="EMBL" id="CP147404">
    <property type="protein sequence ID" value="WXB93767.1"/>
    <property type="molecule type" value="Genomic_DNA"/>
</dbReference>